<dbReference type="EMBL" id="UFRV01000006">
    <property type="protein sequence ID" value="SUT92812.1"/>
    <property type="molecule type" value="Genomic_DNA"/>
</dbReference>
<dbReference type="Proteomes" id="UP000254227">
    <property type="component" value="Unassembled WGS sequence"/>
</dbReference>
<proteinExistence type="predicted"/>
<sequence>MTVSEETDWDFILKFMMLFDTRKRHPQLFEAKLF</sequence>
<name>A0A380TXP3_ACIJO</name>
<organism evidence="1 2">
    <name type="scientific">Acinetobacter johnsonii</name>
    <dbReference type="NCBI Taxonomy" id="40214"/>
    <lineage>
        <taxon>Bacteria</taxon>
        <taxon>Pseudomonadati</taxon>
        <taxon>Pseudomonadota</taxon>
        <taxon>Gammaproteobacteria</taxon>
        <taxon>Moraxellales</taxon>
        <taxon>Moraxellaceae</taxon>
        <taxon>Acinetobacter</taxon>
    </lineage>
</organism>
<evidence type="ECO:0000313" key="2">
    <source>
        <dbReference type="Proteomes" id="UP000254227"/>
    </source>
</evidence>
<gene>
    <name evidence="1" type="ORF">NCTC10308_00874</name>
</gene>
<reference evidence="1 2" key="1">
    <citation type="submission" date="2018-06" db="EMBL/GenBank/DDBJ databases">
        <authorList>
            <consortium name="Pathogen Informatics"/>
            <person name="Doyle S."/>
        </authorList>
    </citation>
    <scope>NUCLEOTIDE SEQUENCE [LARGE SCALE GENOMIC DNA]</scope>
    <source>
        <strain evidence="1 2">NCTC10308</strain>
    </source>
</reference>
<protein>
    <submittedName>
        <fullName evidence="1">Uncharacterized protein</fullName>
    </submittedName>
</protein>
<dbReference type="AlphaFoldDB" id="A0A380TXP3"/>
<evidence type="ECO:0000313" key="1">
    <source>
        <dbReference type="EMBL" id="SUT92812.1"/>
    </source>
</evidence>
<accession>A0A380TXP3</accession>